<accession>A0AAD9UQN9</accession>
<dbReference type="EMBL" id="JALLKP010000001">
    <property type="protein sequence ID" value="KAK2198281.1"/>
    <property type="molecule type" value="Genomic_DNA"/>
</dbReference>
<organism evidence="1 2">
    <name type="scientific">Babesia duncani</name>
    <dbReference type="NCBI Taxonomy" id="323732"/>
    <lineage>
        <taxon>Eukaryota</taxon>
        <taxon>Sar</taxon>
        <taxon>Alveolata</taxon>
        <taxon>Apicomplexa</taxon>
        <taxon>Aconoidasida</taxon>
        <taxon>Piroplasmida</taxon>
        <taxon>Babesiidae</taxon>
        <taxon>Babesia</taxon>
    </lineage>
</organism>
<comment type="caution">
    <text evidence="1">The sequence shown here is derived from an EMBL/GenBank/DDBJ whole genome shotgun (WGS) entry which is preliminary data.</text>
</comment>
<dbReference type="AlphaFoldDB" id="A0AAD9UQN9"/>
<dbReference type="InterPro" id="IPR036915">
    <property type="entry name" value="Cyclin-like_sf"/>
</dbReference>
<dbReference type="CDD" id="cd20558">
    <property type="entry name" value="CYCLIN_ScPCL7-like"/>
    <property type="match status" value="1"/>
</dbReference>
<gene>
    <name evidence="1" type="ORF">BdWA1_001290</name>
</gene>
<reference evidence="1" key="1">
    <citation type="journal article" date="2023" name="Nat. Microbiol.">
        <title>Babesia duncani multi-omics identifies virulence factors and drug targets.</title>
        <authorList>
            <person name="Singh P."/>
            <person name="Lonardi S."/>
            <person name="Liang Q."/>
            <person name="Vydyam P."/>
            <person name="Khabirova E."/>
            <person name="Fang T."/>
            <person name="Gihaz S."/>
            <person name="Thekkiniath J."/>
            <person name="Munshi M."/>
            <person name="Abel S."/>
            <person name="Ciampossin L."/>
            <person name="Batugedara G."/>
            <person name="Gupta M."/>
            <person name="Lu X.M."/>
            <person name="Lenz T."/>
            <person name="Chakravarty S."/>
            <person name="Cornillot E."/>
            <person name="Hu Y."/>
            <person name="Ma W."/>
            <person name="Gonzalez L.M."/>
            <person name="Sanchez S."/>
            <person name="Estrada K."/>
            <person name="Sanchez-Flores A."/>
            <person name="Montero E."/>
            <person name="Harb O.S."/>
            <person name="Le Roch K.G."/>
            <person name="Mamoun C.B."/>
        </authorList>
    </citation>
    <scope>NUCLEOTIDE SEQUENCE</scope>
    <source>
        <strain evidence="1">WA1</strain>
    </source>
</reference>
<dbReference type="RefSeq" id="XP_067805123.1">
    <property type="nucleotide sequence ID" value="XM_067946332.1"/>
</dbReference>
<sequence length="312" mass="36052">MYMKSVEWEEPVAKPTDEGFIKLLANVLTKIVQENRDNKGVVTRFHSLGIPPISIADYIVRIAKHVRCSNECFVLAFVYIDRILKLHSEFCLSALNVHRFVITAVMLAAKFTDDVYYSNKFYALVGGVKVAEINLLESQFLILINYQLYVRTCDYEACRIGLGQVNVIMEPSFTSQQHLMYTQRNRNMSMSTMASMGSMAAMSSMVARSNYQQGLARCAKSHSSEPLSEWTRSHVPIFKDHMQRVQYKERLHQRDRRNGRYDCEAFVDALESRWHGNFKRKCSLRACNFACQPPLFHNNNIICNFNKKEAAW</sequence>
<keyword evidence="2" id="KW-1185">Reference proteome</keyword>
<evidence type="ECO:0000313" key="2">
    <source>
        <dbReference type="Proteomes" id="UP001214638"/>
    </source>
</evidence>
<dbReference type="PANTHER" id="PTHR15615">
    <property type="match status" value="1"/>
</dbReference>
<dbReference type="Proteomes" id="UP001214638">
    <property type="component" value="Unassembled WGS sequence"/>
</dbReference>
<dbReference type="KEGG" id="bdw:94335588"/>
<dbReference type="Pfam" id="PF08613">
    <property type="entry name" value="Cyclin"/>
    <property type="match status" value="1"/>
</dbReference>
<name>A0AAD9UQN9_9APIC</name>
<evidence type="ECO:0000313" key="1">
    <source>
        <dbReference type="EMBL" id="KAK2198281.1"/>
    </source>
</evidence>
<dbReference type="Gene3D" id="1.10.472.10">
    <property type="entry name" value="Cyclin-like"/>
    <property type="match status" value="1"/>
</dbReference>
<dbReference type="GeneID" id="94335588"/>
<dbReference type="GO" id="GO:0019901">
    <property type="term" value="F:protein kinase binding"/>
    <property type="evidence" value="ECO:0007669"/>
    <property type="project" value="InterPro"/>
</dbReference>
<dbReference type="InterPro" id="IPR013922">
    <property type="entry name" value="Cyclin_PHO80-like"/>
</dbReference>
<protein>
    <submittedName>
        <fullName evidence="1">Bifunctional Cyclin PHO80-like/Cyclin-like superfamily/Cyclin-like</fullName>
    </submittedName>
</protein>
<dbReference type="PANTHER" id="PTHR15615:SF108">
    <property type="entry name" value="PROTEIN CNPPD1"/>
    <property type="match status" value="1"/>
</dbReference>
<dbReference type="SUPFAM" id="SSF47954">
    <property type="entry name" value="Cyclin-like"/>
    <property type="match status" value="1"/>
</dbReference>
<proteinExistence type="predicted"/>